<dbReference type="InterPro" id="IPR000276">
    <property type="entry name" value="GPCR_Rhodpsn"/>
</dbReference>
<organism evidence="13 14">
    <name type="scientific">Gadus morhua</name>
    <name type="common">Atlantic cod</name>
    <dbReference type="NCBI Taxonomy" id="8049"/>
    <lineage>
        <taxon>Eukaryota</taxon>
        <taxon>Metazoa</taxon>
        <taxon>Chordata</taxon>
        <taxon>Craniata</taxon>
        <taxon>Vertebrata</taxon>
        <taxon>Euteleostomi</taxon>
        <taxon>Actinopterygii</taxon>
        <taxon>Neopterygii</taxon>
        <taxon>Teleostei</taxon>
        <taxon>Neoteleostei</taxon>
        <taxon>Acanthomorphata</taxon>
        <taxon>Zeiogadaria</taxon>
        <taxon>Gadariae</taxon>
        <taxon>Gadiformes</taxon>
        <taxon>Gadoidei</taxon>
        <taxon>Gadidae</taxon>
        <taxon>Gadus</taxon>
    </lineage>
</organism>
<dbReference type="Proteomes" id="UP000694546">
    <property type="component" value="Chromosome 16"/>
</dbReference>
<dbReference type="GeneTree" id="ENSGT01030000234621"/>
<gene>
    <name evidence="13" type="primary">LOC115560821</name>
</gene>
<dbReference type="PROSITE" id="PS50262">
    <property type="entry name" value="G_PROTEIN_RECEP_F1_2"/>
    <property type="match status" value="1"/>
</dbReference>
<dbReference type="GO" id="GO:0005886">
    <property type="term" value="C:plasma membrane"/>
    <property type="evidence" value="ECO:0007669"/>
    <property type="project" value="UniProtKB-SubCell"/>
</dbReference>
<dbReference type="RefSeq" id="XP_030236258.1">
    <property type="nucleotide sequence ID" value="XM_030380398.1"/>
</dbReference>
<evidence type="ECO:0000256" key="2">
    <source>
        <dbReference type="ARBA" id="ARBA00021855"/>
    </source>
</evidence>
<evidence type="ECO:0000256" key="11">
    <source>
        <dbReference type="SAM" id="Phobius"/>
    </source>
</evidence>
<reference evidence="13" key="1">
    <citation type="submission" date="2025-08" db="UniProtKB">
        <authorList>
            <consortium name="Ensembl"/>
        </authorList>
    </citation>
    <scope>IDENTIFICATION</scope>
</reference>
<keyword evidence="4 10" id="KW-0812">Transmembrane</keyword>
<comment type="subcellular location">
    <subcellularLocation>
        <location evidence="1">Cell membrane</location>
        <topology evidence="1">Multi-pass membrane protein</topology>
    </subcellularLocation>
</comment>
<dbReference type="Gene3D" id="1.20.1070.10">
    <property type="entry name" value="Rhodopsin 7-helix transmembrane proteins"/>
    <property type="match status" value="1"/>
</dbReference>
<feature type="transmembrane region" description="Helical" evidence="11">
    <location>
        <begin position="283"/>
        <end position="311"/>
    </location>
</feature>
<keyword evidence="7 11" id="KW-0472">Membrane</keyword>
<dbReference type="PROSITE" id="PS00237">
    <property type="entry name" value="G_PROTEIN_RECEP_F1_1"/>
    <property type="match status" value="1"/>
</dbReference>
<dbReference type="GO" id="GO:0045030">
    <property type="term" value="F:G protein-coupled UTP receptor activity"/>
    <property type="evidence" value="ECO:0007669"/>
    <property type="project" value="TreeGrafter"/>
</dbReference>
<evidence type="ECO:0000256" key="5">
    <source>
        <dbReference type="ARBA" id="ARBA00022989"/>
    </source>
</evidence>
<feature type="transmembrane region" description="Helical" evidence="11">
    <location>
        <begin position="115"/>
        <end position="134"/>
    </location>
</feature>
<dbReference type="AlphaFoldDB" id="A0A8C4ZE68"/>
<comment type="similarity">
    <text evidence="10">Belongs to the G-protein coupled receptor 1 family.</text>
</comment>
<reference evidence="13" key="2">
    <citation type="submission" date="2025-09" db="UniProtKB">
        <authorList>
            <consortium name="Ensembl"/>
        </authorList>
    </citation>
    <scope>IDENTIFICATION</scope>
</reference>
<dbReference type="OMA" id="EDANMAY"/>
<accession>A0A8C4ZE68</accession>
<feature type="domain" description="G-protein coupled receptors family 1 profile" evidence="12">
    <location>
        <begin position="46"/>
        <end position="308"/>
    </location>
</feature>
<evidence type="ECO:0000256" key="4">
    <source>
        <dbReference type="ARBA" id="ARBA00022692"/>
    </source>
</evidence>
<protein>
    <recommendedName>
        <fullName evidence="2">P2Y purinoceptor 2</fullName>
    </recommendedName>
</protein>
<dbReference type="PANTHER" id="PTHR24231">
    <property type="entry name" value="PURINOCEPTOR-RELATED G-PROTEIN COUPLED RECEPTOR"/>
    <property type="match status" value="1"/>
</dbReference>
<dbReference type="OrthoDB" id="10018446at2759"/>
<evidence type="ECO:0000256" key="7">
    <source>
        <dbReference type="ARBA" id="ARBA00023136"/>
    </source>
</evidence>
<dbReference type="PRINTS" id="PR01157">
    <property type="entry name" value="P2YPURNOCPTR"/>
</dbReference>
<evidence type="ECO:0000256" key="8">
    <source>
        <dbReference type="ARBA" id="ARBA00023170"/>
    </source>
</evidence>
<dbReference type="PRINTS" id="PR00237">
    <property type="entry name" value="GPCRRHODOPSN"/>
</dbReference>
<dbReference type="PANTHER" id="PTHR24231:SF17">
    <property type="entry name" value="P2Y PURINOCEPTOR 2"/>
    <property type="match status" value="1"/>
</dbReference>
<dbReference type="Pfam" id="PF00001">
    <property type="entry name" value="7tm_1"/>
    <property type="match status" value="1"/>
</dbReference>
<name>A0A8C4ZE68_GADMO</name>
<sequence length="340" mass="39087">MDSSNISNATYVKDLGPCYFDQGIDKFIQYVLPVIYSLLFFFGLSLNAMVLFFITFRTKLWTPSTIYMLNLTLCDILYVSTLPFFIYNWVNDWPFGEAVCKICNFLFEANHYGSILFLAAISLHRFIGICYPVHSLSWNSTRRAKLVSVGVWACVLTGQAPVLYFTDIGDYDNSSYCHVLPNQTLSGAFLVYGSVISVGMFVLPFMLVIVCYGLMVRKLLEPSWGSEEGQQGFRAAHRTKQKSVKMIIIVLMTFIFCFLPYHLVEFWRRLILYDSEETTCKMWEAFIIALQVTWLMASANSIMDPILYFMAGQDFRKTMMKKKRKKSENTLPECANTVLT</sequence>
<evidence type="ECO:0000259" key="12">
    <source>
        <dbReference type="PROSITE" id="PS50262"/>
    </source>
</evidence>
<keyword evidence="9 10" id="KW-0807">Transducer</keyword>
<keyword evidence="6 10" id="KW-0297">G-protein coupled receptor</keyword>
<keyword evidence="3" id="KW-1003">Cell membrane</keyword>
<dbReference type="Ensembl" id="ENSGMOT00000012029.2">
    <property type="protein sequence ID" value="ENSGMOP00000011713.2"/>
    <property type="gene ID" value="ENSGMOG00000010909.2"/>
</dbReference>
<keyword evidence="5 11" id="KW-1133">Transmembrane helix</keyword>
<proteinExistence type="inferred from homology"/>
<dbReference type="SUPFAM" id="SSF81321">
    <property type="entry name" value="Family A G protein-coupled receptor-like"/>
    <property type="match status" value="1"/>
</dbReference>
<evidence type="ECO:0000256" key="6">
    <source>
        <dbReference type="ARBA" id="ARBA00023040"/>
    </source>
</evidence>
<evidence type="ECO:0000256" key="1">
    <source>
        <dbReference type="ARBA" id="ARBA00004651"/>
    </source>
</evidence>
<evidence type="ECO:0000256" key="3">
    <source>
        <dbReference type="ARBA" id="ARBA00022475"/>
    </source>
</evidence>
<evidence type="ECO:0000256" key="10">
    <source>
        <dbReference type="RuleBase" id="RU000688"/>
    </source>
</evidence>
<dbReference type="GeneID" id="115560821"/>
<keyword evidence="8 10" id="KW-0675">Receptor</keyword>
<dbReference type="GO" id="GO:0031686">
    <property type="term" value="F:A1 adenosine receptor binding"/>
    <property type="evidence" value="ECO:0007669"/>
    <property type="project" value="TreeGrafter"/>
</dbReference>
<evidence type="ECO:0000256" key="9">
    <source>
        <dbReference type="ARBA" id="ARBA00023224"/>
    </source>
</evidence>
<evidence type="ECO:0000313" key="13">
    <source>
        <dbReference type="Ensembl" id="ENSGMOP00000011713.2"/>
    </source>
</evidence>
<keyword evidence="14" id="KW-1185">Reference proteome</keyword>
<feature type="transmembrane region" description="Helical" evidence="11">
    <location>
        <begin position="189"/>
        <end position="214"/>
    </location>
</feature>
<evidence type="ECO:0000313" key="14">
    <source>
        <dbReference type="Proteomes" id="UP000694546"/>
    </source>
</evidence>
<feature type="transmembrane region" description="Helical" evidence="11">
    <location>
        <begin position="34"/>
        <end position="54"/>
    </location>
</feature>
<feature type="transmembrane region" description="Helical" evidence="11">
    <location>
        <begin position="244"/>
        <end position="263"/>
    </location>
</feature>
<feature type="transmembrane region" description="Helical" evidence="11">
    <location>
        <begin position="146"/>
        <end position="166"/>
    </location>
</feature>
<dbReference type="InterPro" id="IPR017452">
    <property type="entry name" value="GPCR_Rhodpsn_7TM"/>
</dbReference>
<feature type="transmembrane region" description="Helical" evidence="11">
    <location>
        <begin position="66"/>
        <end position="87"/>
    </location>
</feature>